<evidence type="ECO:0000256" key="1">
    <source>
        <dbReference type="ARBA" id="ARBA00008761"/>
    </source>
</evidence>
<feature type="domain" description="Cas12f1-like TNB" evidence="6">
    <location>
        <begin position="307"/>
        <end position="384"/>
    </location>
</feature>
<comment type="similarity">
    <text evidence="1">In the C-terminal section; belongs to the transposase 35 family.</text>
</comment>
<dbReference type="EMBL" id="OR769222">
    <property type="protein sequence ID" value="WQJ53063.1"/>
    <property type="molecule type" value="Genomic_DNA"/>
</dbReference>
<protein>
    <submittedName>
        <fullName evidence="7">Transposase</fullName>
    </submittedName>
</protein>
<dbReference type="InterPro" id="IPR010095">
    <property type="entry name" value="Cas12f1-like_TNB"/>
</dbReference>
<organism evidence="7 8">
    <name type="scientific">phage Lak_Megaphage_RVC_JS4_GC31</name>
    <dbReference type="NCBI Taxonomy" id="3109228"/>
    <lineage>
        <taxon>Viruses</taxon>
        <taxon>Duplodnaviria</taxon>
        <taxon>Heunggongvirae</taxon>
        <taxon>Uroviricota</taxon>
        <taxon>Caudoviricetes</taxon>
        <taxon>Caudoviricetes code 15 clade</taxon>
    </lineage>
</organism>
<name>A0ABZ0Z1N6_9CAUD</name>
<keyword evidence="8" id="KW-1185">Reference proteome</keyword>
<proteinExistence type="inferred from homology"/>
<keyword evidence="4" id="KW-0233">DNA recombination</keyword>
<keyword evidence="3" id="KW-0238">DNA-binding</keyword>
<reference evidence="7 8" key="1">
    <citation type="submission" date="2023-11" db="EMBL/GenBank/DDBJ databases">
        <authorList>
            <person name="Cook R."/>
            <person name="Crisci M."/>
            <person name="Pye H."/>
            <person name="Adriaenssens E."/>
            <person name="Santini J."/>
        </authorList>
    </citation>
    <scope>NUCLEOTIDE SEQUENCE [LARGE SCALE GENOMIC DNA]</scope>
    <source>
        <strain evidence="7">Lak_Megaphage_RVC_JS4_GC31</strain>
    </source>
</reference>
<evidence type="ECO:0000313" key="7">
    <source>
        <dbReference type="EMBL" id="WQJ53063.1"/>
    </source>
</evidence>
<dbReference type="NCBIfam" id="NF040570">
    <property type="entry name" value="guided_TnpB"/>
    <property type="match status" value="1"/>
</dbReference>
<dbReference type="InterPro" id="IPR001959">
    <property type="entry name" value="Transposase"/>
</dbReference>
<keyword evidence="2" id="KW-0815">Transposition</keyword>
<dbReference type="NCBIfam" id="TIGR01766">
    <property type="entry name" value="IS200/IS605 family accessory protein TnpB-like domain"/>
    <property type="match status" value="1"/>
</dbReference>
<feature type="domain" description="Probable transposase IS891/IS1136/IS1341" evidence="5">
    <location>
        <begin position="173"/>
        <end position="288"/>
    </location>
</feature>
<dbReference type="Pfam" id="PF07282">
    <property type="entry name" value="Cas12f1-like_TNB"/>
    <property type="match status" value="1"/>
</dbReference>
<sequence>MQLVERHIIKKGNYYYKELDETSYKSKNLYNSALYYVRQQFFNTGKYINYESLYRKFYDEQQPDYFSLPANVAQQTMKMVHKNFKSFFEANKKYKKDSSKFTSKPKIPKYLDKQKGRYLLTYTQRVISKKHLDKEHKLSLTGLHVLINTELSYNCIQQVRIVHKLNYYVIEIIYNVNEIQLKGDNNKYASIDLGINNLATVSSNVTKPFIVNGRPLKSINHYYNKKKAKLQSQQKKNNKQINRNKLRILELKRKNLINNYLHKASRLLVNHLVSKEINTLIIGLNKKWKQDINIGKVNNQNFVQIPFNTFISMLQYKCKFEGINVILQEESYTSKASFLDRDFIPTYSKNNIKYEFSGYRCNRGLYKSNIFGYINADLNGSLNIMRKALHKNVIPNTNIVNGIQVCGVPSVINITEHNLLYF</sequence>
<evidence type="ECO:0000259" key="5">
    <source>
        <dbReference type="Pfam" id="PF01385"/>
    </source>
</evidence>
<accession>A0ABZ0Z1N6</accession>
<evidence type="ECO:0000256" key="2">
    <source>
        <dbReference type="ARBA" id="ARBA00022578"/>
    </source>
</evidence>
<dbReference type="Pfam" id="PF01385">
    <property type="entry name" value="OrfB_IS605"/>
    <property type="match status" value="1"/>
</dbReference>
<evidence type="ECO:0000256" key="3">
    <source>
        <dbReference type="ARBA" id="ARBA00023125"/>
    </source>
</evidence>
<evidence type="ECO:0000259" key="6">
    <source>
        <dbReference type="Pfam" id="PF07282"/>
    </source>
</evidence>
<evidence type="ECO:0000313" key="8">
    <source>
        <dbReference type="Proteomes" id="UP001349343"/>
    </source>
</evidence>
<dbReference type="Proteomes" id="UP001349343">
    <property type="component" value="Segment"/>
</dbReference>
<evidence type="ECO:0000256" key="4">
    <source>
        <dbReference type="ARBA" id="ARBA00023172"/>
    </source>
</evidence>